<gene>
    <name evidence="3" type="primary">LOC136074583</name>
</gene>
<dbReference type="RefSeq" id="XP_065642990.1">
    <property type="nucleotide sequence ID" value="XM_065786918.1"/>
</dbReference>
<dbReference type="Proteomes" id="UP001652625">
    <property type="component" value="Chromosome 01"/>
</dbReference>
<reference evidence="3" key="2">
    <citation type="submission" date="2025-08" db="UniProtKB">
        <authorList>
            <consortium name="RefSeq"/>
        </authorList>
    </citation>
    <scope>IDENTIFICATION</scope>
</reference>
<dbReference type="PANTHER" id="PTHR19303:SF73">
    <property type="entry name" value="PROTEIN PDC2"/>
    <property type="match status" value="1"/>
</dbReference>
<keyword evidence="2" id="KW-1185">Reference proteome</keyword>
<sequence length="266" mass="30694">MHLFGEGAKVDKDDPVLLQQLEDLYSVIKTYRPENVYNMDETGLFFRLLPRYSLLMPTESLVTTRSKKKSKERVTLVICSNATGSQNTIFYDWKSCTTCLYSRTWPIPYFCQKNAWMDVSVCQKWLNEVFYPEFKPKNGLPVLLLLDNVPGNFEAFERNLVKVVFFPPNCTSWKQPCDMGIIAALKKRYKYLYLSDILSYYSLDVNTKECLKESSLLCKRGAAGVEYGKPAHLLDAAKYVNLAWKSIQPSSIKNCFDKAELFQINK</sequence>
<protein>
    <submittedName>
        <fullName evidence="3">Jerky protein homolog-like</fullName>
    </submittedName>
</protein>
<evidence type="ECO:0000259" key="1">
    <source>
        <dbReference type="Pfam" id="PF03184"/>
    </source>
</evidence>
<dbReference type="InterPro" id="IPR004875">
    <property type="entry name" value="DDE_SF_endonuclease_dom"/>
</dbReference>
<evidence type="ECO:0000313" key="2">
    <source>
        <dbReference type="Proteomes" id="UP001652625"/>
    </source>
</evidence>
<feature type="domain" description="DDE-1" evidence="1">
    <location>
        <begin position="71"/>
        <end position="256"/>
    </location>
</feature>
<organism evidence="2 3">
    <name type="scientific">Hydra vulgaris</name>
    <name type="common">Hydra</name>
    <name type="synonym">Hydra attenuata</name>
    <dbReference type="NCBI Taxonomy" id="6087"/>
    <lineage>
        <taxon>Eukaryota</taxon>
        <taxon>Metazoa</taxon>
        <taxon>Cnidaria</taxon>
        <taxon>Hydrozoa</taxon>
        <taxon>Hydroidolina</taxon>
        <taxon>Anthoathecata</taxon>
        <taxon>Aplanulata</taxon>
        <taxon>Hydridae</taxon>
        <taxon>Hydra</taxon>
    </lineage>
</organism>
<dbReference type="GeneID" id="136074583"/>
<name>A0ABM4B2I0_HYDVU</name>
<dbReference type="Pfam" id="PF03184">
    <property type="entry name" value="DDE_1"/>
    <property type="match status" value="1"/>
</dbReference>
<dbReference type="InterPro" id="IPR050863">
    <property type="entry name" value="CenT-Element_Derived"/>
</dbReference>
<proteinExistence type="predicted"/>
<evidence type="ECO:0000313" key="3">
    <source>
        <dbReference type="RefSeq" id="XP_065642990.1"/>
    </source>
</evidence>
<accession>A0ABM4B2I0</accession>
<dbReference type="PANTHER" id="PTHR19303">
    <property type="entry name" value="TRANSPOSON"/>
    <property type="match status" value="1"/>
</dbReference>
<reference evidence="2" key="1">
    <citation type="submission" date="2025-05" db="UniProtKB">
        <authorList>
            <consortium name="RefSeq"/>
        </authorList>
    </citation>
    <scope>NUCLEOTIDE SEQUENCE [LARGE SCALE GENOMIC DNA]</scope>
</reference>